<sequence length="389" mass="43141">MMLPNLLSGRRPVTSRTSSKSREHEEDVPCQSSNFNDSPSQQNNDGNYSKVDSEEEASLASLAHILRRQSVARSVSPYRREDVAFTPQTQDEDFISDQTSGVSGDNNSDCESEASLDQAVLSLFGKNVVQSSNLSSPIQKDLSEIWTGILNKGLGDDKRQELLRKFPHPENCISLAPPKLNPLYNTTWDPCIVLNYIKTFPKDISLQQLTYKLAALLALSTGQRVQTLASIEISNIVIAEDGITIKIPKRLKTSGVNRLQPTLVLPFYKTDPSLCVAKCLIQYLKETVKLRDTHCNLLFITFKKPFKNAKSSSISRWIKVVLKNSGLDTSIFTAHSTRHAATSAAARKGVSMDVIRLAAGWTDKSKTFANFYQRPLIKKSNFAEAVLGS</sequence>
<comment type="caution">
    <text evidence="4">The sequence shown here is derived from an EMBL/GenBank/DDBJ whole genome shotgun (WGS) entry which is preliminary data.</text>
</comment>
<keyword evidence="1" id="KW-0233">DNA recombination</keyword>
<feature type="compositionally biased region" description="Polar residues" evidence="2">
    <location>
        <begin position="30"/>
        <end position="47"/>
    </location>
</feature>
<protein>
    <recommendedName>
        <fullName evidence="3">Tyr recombinase domain-containing protein</fullName>
    </recommendedName>
</protein>
<feature type="compositionally biased region" description="Polar residues" evidence="2">
    <location>
        <begin position="96"/>
        <end position="107"/>
    </location>
</feature>
<dbReference type="GO" id="GO:0003677">
    <property type="term" value="F:DNA binding"/>
    <property type="evidence" value="ECO:0007669"/>
    <property type="project" value="InterPro"/>
</dbReference>
<dbReference type="GO" id="GO:0015074">
    <property type="term" value="P:DNA integration"/>
    <property type="evidence" value="ECO:0007669"/>
    <property type="project" value="InterPro"/>
</dbReference>
<dbReference type="AlphaFoldDB" id="A0A9P0NWC1"/>
<dbReference type="InterPro" id="IPR011010">
    <property type="entry name" value="DNA_brk_join_enz"/>
</dbReference>
<keyword evidence="5" id="KW-1185">Reference proteome</keyword>
<dbReference type="PANTHER" id="PTHR35617">
    <property type="entry name" value="PHAGE_INTEGRASE DOMAIN-CONTAINING PROTEIN"/>
    <property type="match status" value="1"/>
</dbReference>
<evidence type="ECO:0000256" key="1">
    <source>
        <dbReference type="ARBA" id="ARBA00023172"/>
    </source>
</evidence>
<evidence type="ECO:0000313" key="4">
    <source>
        <dbReference type="EMBL" id="CAH1955381.1"/>
    </source>
</evidence>
<name>A0A9P0NWC1_ACAOB</name>
<dbReference type="Proteomes" id="UP001152888">
    <property type="component" value="Unassembled WGS sequence"/>
</dbReference>
<dbReference type="CDD" id="cd00397">
    <property type="entry name" value="DNA_BRE_C"/>
    <property type="match status" value="1"/>
</dbReference>
<dbReference type="PANTHER" id="PTHR35617:SF3">
    <property type="entry name" value="CORE-BINDING (CB) DOMAIN-CONTAINING PROTEIN"/>
    <property type="match status" value="1"/>
</dbReference>
<proteinExistence type="predicted"/>
<dbReference type="InterPro" id="IPR002104">
    <property type="entry name" value="Integrase_catalytic"/>
</dbReference>
<dbReference type="InterPro" id="IPR013762">
    <property type="entry name" value="Integrase-like_cat_sf"/>
</dbReference>
<feature type="region of interest" description="Disordered" evidence="2">
    <location>
        <begin position="85"/>
        <end position="111"/>
    </location>
</feature>
<feature type="domain" description="Tyr recombinase" evidence="3">
    <location>
        <begin position="178"/>
        <end position="387"/>
    </location>
</feature>
<reference evidence="4" key="1">
    <citation type="submission" date="2022-03" db="EMBL/GenBank/DDBJ databases">
        <authorList>
            <person name="Sayadi A."/>
        </authorList>
    </citation>
    <scope>NUCLEOTIDE SEQUENCE</scope>
</reference>
<dbReference type="OrthoDB" id="5960276at2759"/>
<evidence type="ECO:0000259" key="3">
    <source>
        <dbReference type="PROSITE" id="PS51898"/>
    </source>
</evidence>
<dbReference type="Pfam" id="PF00589">
    <property type="entry name" value="Phage_integrase"/>
    <property type="match status" value="1"/>
</dbReference>
<gene>
    <name evidence="4" type="ORF">ACAOBT_LOCUS1047</name>
</gene>
<accession>A0A9P0NWC1</accession>
<dbReference type="Gene3D" id="1.10.443.10">
    <property type="entry name" value="Intergrase catalytic core"/>
    <property type="match status" value="1"/>
</dbReference>
<dbReference type="EMBL" id="CAKOFQ010006660">
    <property type="protein sequence ID" value="CAH1955381.1"/>
    <property type="molecule type" value="Genomic_DNA"/>
</dbReference>
<feature type="region of interest" description="Disordered" evidence="2">
    <location>
        <begin position="1"/>
        <end position="54"/>
    </location>
</feature>
<evidence type="ECO:0000313" key="5">
    <source>
        <dbReference type="Proteomes" id="UP001152888"/>
    </source>
</evidence>
<dbReference type="GO" id="GO:0006310">
    <property type="term" value="P:DNA recombination"/>
    <property type="evidence" value="ECO:0007669"/>
    <property type="project" value="UniProtKB-KW"/>
</dbReference>
<organism evidence="4 5">
    <name type="scientific">Acanthoscelides obtectus</name>
    <name type="common">Bean weevil</name>
    <name type="synonym">Bruchus obtectus</name>
    <dbReference type="NCBI Taxonomy" id="200917"/>
    <lineage>
        <taxon>Eukaryota</taxon>
        <taxon>Metazoa</taxon>
        <taxon>Ecdysozoa</taxon>
        <taxon>Arthropoda</taxon>
        <taxon>Hexapoda</taxon>
        <taxon>Insecta</taxon>
        <taxon>Pterygota</taxon>
        <taxon>Neoptera</taxon>
        <taxon>Endopterygota</taxon>
        <taxon>Coleoptera</taxon>
        <taxon>Polyphaga</taxon>
        <taxon>Cucujiformia</taxon>
        <taxon>Chrysomeloidea</taxon>
        <taxon>Chrysomelidae</taxon>
        <taxon>Bruchinae</taxon>
        <taxon>Bruchini</taxon>
        <taxon>Acanthoscelides</taxon>
    </lineage>
</organism>
<dbReference type="SUPFAM" id="SSF56349">
    <property type="entry name" value="DNA breaking-rejoining enzymes"/>
    <property type="match status" value="1"/>
</dbReference>
<evidence type="ECO:0000256" key="2">
    <source>
        <dbReference type="SAM" id="MobiDB-lite"/>
    </source>
</evidence>
<dbReference type="PROSITE" id="PS51898">
    <property type="entry name" value="TYR_RECOMBINASE"/>
    <property type="match status" value="1"/>
</dbReference>